<sequence length="251" mass="27818">MPAIAQQQQPGLLATEELARHGVGRERQESRQPGQLRNPHVANQSDGVPNRMPTTESRFQQWISKPPPLRQQFQPGPGIVAMMTAQFVDGALRIRIQGHRVVRRTRRGEHGRRMGPPQPVIGQTQPAQHGRDNGHRMIRAVQIRPETVEQLRGPDRATELGLLLENQHLPPGIGQQIRGDQAVVSGSYDDSVEMSSHAIDPTNPGSDPNRAARWTRSRSADGAVSTADAIVRRPRIAGGGRGWRGRRRRGR</sequence>
<feature type="region of interest" description="Disordered" evidence="1">
    <location>
        <begin position="20"/>
        <end position="68"/>
    </location>
</feature>
<protein>
    <submittedName>
        <fullName evidence="2">Phosphomannomutase</fullName>
    </submittedName>
</protein>
<evidence type="ECO:0000313" key="3">
    <source>
        <dbReference type="Proteomes" id="UP000037179"/>
    </source>
</evidence>
<feature type="compositionally biased region" description="Basic and acidic residues" evidence="1">
    <location>
        <begin position="20"/>
        <end position="30"/>
    </location>
</feature>
<feature type="region of interest" description="Disordered" evidence="1">
    <location>
        <begin position="192"/>
        <end position="227"/>
    </location>
</feature>
<evidence type="ECO:0000256" key="1">
    <source>
        <dbReference type="SAM" id="MobiDB-lite"/>
    </source>
</evidence>
<proteinExistence type="predicted"/>
<organism evidence="2 3">
    <name type="scientific">Nocardia seriolae</name>
    <dbReference type="NCBI Taxonomy" id="37332"/>
    <lineage>
        <taxon>Bacteria</taxon>
        <taxon>Bacillati</taxon>
        <taxon>Actinomycetota</taxon>
        <taxon>Actinomycetes</taxon>
        <taxon>Mycobacteriales</taxon>
        <taxon>Nocardiaceae</taxon>
        <taxon>Nocardia</taxon>
    </lineage>
</organism>
<reference evidence="3" key="1">
    <citation type="submission" date="2015-07" db="EMBL/GenBank/DDBJ databases">
        <title>Nocardia seriolae U-1 whole genome shotgun sequence.</title>
        <authorList>
            <person name="Imajoh M."/>
            <person name="Fukumoto Y."/>
            <person name="Sukeda M."/>
            <person name="Yamane J."/>
            <person name="Yamasaki K."/>
            <person name="Shimizu M."/>
            <person name="Ohnishi K."/>
            <person name="Oshima S."/>
        </authorList>
    </citation>
    <scope>NUCLEOTIDE SEQUENCE [LARGE SCALE GENOMIC DNA]</scope>
    <source>
        <strain evidence="3">U-1</strain>
    </source>
</reference>
<gene>
    <name evidence="2" type="ORF">NSK11_contig00102-0009</name>
</gene>
<dbReference type="AlphaFoldDB" id="A0ABC9Z0Q2"/>
<feature type="compositionally biased region" description="Polar residues" evidence="1">
    <location>
        <begin position="31"/>
        <end position="63"/>
    </location>
</feature>
<dbReference type="EMBL" id="BBYQ01000102">
    <property type="protein sequence ID" value="GAP31050.1"/>
    <property type="molecule type" value="Genomic_DNA"/>
</dbReference>
<evidence type="ECO:0000313" key="2">
    <source>
        <dbReference type="EMBL" id="GAP31050.1"/>
    </source>
</evidence>
<dbReference type="Proteomes" id="UP000037179">
    <property type="component" value="Unassembled WGS sequence"/>
</dbReference>
<accession>A0ABC9Z0Q2</accession>
<keyword evidence="3" id="KW-1185">Reference proteome</keyword>
<name>A0ABC9Z0Q2_9NOCA</name>
<comment type="caution">
    <text evidence="2">The sequence shown here is derived from an EMBL/GenBank/DDBJ whole genome shotgun (WGS) entry which is preliminary data.</text>
</comment>
<reference evidence="2 3" key="2">
    <citation type="journal article" date="2016" name="Genome Announc.">
        <title>Draft Genome Sequence of Erythromycin- and Oxytetracycline-Sensitive Nocardia seriolae Strain U-1 (NBRC 110359).</title>
        <authorList>
            <person name="Imajoh M."/>
            <person name="Sukeda M."/>
            <person name="Shimizu M."/>
            <person name="Yamane J."/>
            <person name="Ohnishi K."/>
            <person name="Oshima S."/>
        </authorList>
    </citation>
    <scope>NUCLEOTIDE SEQUENCE [LARGE SCALE GENOMIC DNA]</scope>
    <source>
        <strain evidence="2 3">U-1</strain>
    </source>
</reference>
<feature type="region of interest" description="Disordered" evidence="1">
    <location>
        <begin position="104"/>
        <end position="132"/>
    </location>
</feature>